<dbReference type="CDD" id="cd12087">
    <property type="entry name" value="TM_EGFR-like"/>
    <property type="match status" value="1"/>
</dbReference>
<feature type="compositionally biased region" description="Basic and acidic residues" evidence="1">
    <location>
        <begin position="53"/>
        <end position="79"/>
    </location>
</feature>
<dbReference type="RefSeq" id="WP_377498295.1">
    <property type="nucleotide sequence ID" value="NZ_JBHMDO010000034.1"/>
</dbReference>
<evidence type="ECO:0000256" key="1">
    <source>
        <dbReference type="SAM" id="MobiDB-lite"/>
    </source>
</evidence>
<evidence type="ECO:0000313" key="4">
    <source>
        <dbReference type="EMBL" id="MFB9328721.1"/>
    </source>
</evidence>
<reference evidence="4 5" key="1">
    <citation type="submission" date="2024-09" db="EMBL/GenBank/DDBJ databases">
        <authorList>
            <person name="Sun Q."/>
            <person name="Mori K."/>
        </authorList>
    </citation>
    <scope>NUCLEOTIDE SEQUENCE [LARGE SCALE GENOMIC DNA]</scope>
    <source>
        <strain evidence="4 5">TISTR 2452</strain>
    </source>
</reference>
<gene>
    <name evidence="4" type="ORF">ACFFSY_22530</name>
</gene>
<evidence type="ECO:0000256" key="2">
    <source>
        <dbReference type="SAM" id="Phobius"/>
    </source>
</evidence>
<accession>A0ABV5KVV3</accession>
<keyword evidence="2" id="KW-1133">Transmembrane helix</keyword>
<proteinExistence type="predicted"/>
<keyword evidence="2" id="KW-0472">Membrane</keyword>
<name>A0ABV5KVV3_9BACL</name>
<feature type="signal peptide" evidence="3">
    <location>
        <begin position="1"/>
        <end position="27"/>
    </location>
</feature>
<protein>
    <recommendedName>
        <fullName evidence="6">LPXTG cell wall anchor domain-containing protein</fullName>
    </recommendedName>
</protein>
<keyword evidence="3" id="KW-0732">Signal</keyword>
<evidence type="ECO:0000313" key="5">
    <source>
        <dbReference type="Proteomes" id="UP001589747"/>
    </source>
</evidence>
<feature type="region of interest" description="Disordered" evidence="1">
    <location>
        <begin position="32"/>
        <end position="83"/>
    </location>
</feature>
<keyword evidence="5" id="KW-1185">Reference proteome</keyword>
<comment type="caution">
    <text evidence="4">The sequence shown here is derived from an EMBL/GenBank/DDBJ whole genome shotgun (WGS) entry which is preliminary data.</text>
</comment>
<feature type="compositionally biased region" description="Polar residues" evidence="1">
    <location>
        <begin position="43"/>
        <end position="52"/>
    </location>
</feature>
<sequence length="141" mass="15537">MRKRKSWFKKAMVLTVIAAVIGGGVYAASEMDNEHEKQGFDPTKQTAQQFVSEHNKDASNGENGHHEKGDRGEEGHHEEGWDEAGIAAGVGGILLGAGFLYWIIKRKKRSNAAGHVAVSIPSTTEFLDQWETNQMNSKETK</sequence>
<evidence type="ECO:0008006" key="6">
    <source>
        <dbReference type="Google" id="ProtNLM"/>
    </source>
</evidence>
<feature type="chain" id="PRO_5046397622" description="LPXTG cell wall anchor domain-containing protein" evidence="3">
    <location>
        <begin position="28"/>
        <end position="141"/>
    </location>
</feature>
<feature type="transmembrane region" description="Helical" evidence="2">
    <location>
        <begin position="84"/>
        <end position="104"/>
    </location>
</feature>
<organism evidence="4 5">
    <name type="scientific">Paenibacillus aurantiacus</name>
    <dbReference type="NCBI Taxonomy" id="1936118"/>
    <lineage>
        <taxon>Bacteria</taxon>
        <taxon>Bacillati</taxon>
        <taxon>Bacillota</taxon>
        <taxon>Bacilli</taxon>
        <taxon>Bacillales</taxon>
        <taxon>Paenibacillaceae</taxon>
        <taxon>Paenibacillus</taxon>
    </lineage>
</organism>
<dbReference type="EMBL" id="JBHMDO010000034">
    <property type="protein sequence ID" value="MFB9328721.1"/>
    <property type="molecule type" value="Genomic_DNA"/>
</dbReference>
<dbReference type="Proteomes" id="UP001589747">
    <property type="component" value="Unassembled WGS sequence"/>
</dbReference>
<keyword evidence="2" id="KW-0812">Transmembrane</keyword>
<evidence type="ECO:0000256" key="3">
    <source>
        <dbReference type="SAM" id="SignalP"/>
    </source>
</evidence>